<evidence type="ECO:0000259" key="6">
    <source>
        <dbReference type="Pfam" id="PF26305"/>
    </source>
</evidence>
<protein>
    <submittedName>
        <fullName evidence="7">Uncharacterized protein</fullName>
    </submittedName>
</protein>
<dbReference type="GO" id="GO:0016779">
    <property type="term" value="F:nucleotidyltransferase activity"/>
    <property type="evidence" value="ECO:0007669"/>
    <property type="project" value="InterPro"/>
</dbReference>
<dbReference type="Gene3D" id="3.30.460.10">
    <property type="entry name" value="Beta Polymerase, domain 2"/>
    <property type="match status" value="1"/>
</dbReference>
<dbReference type="SUPFAM" id="SSF81301">
    <property type="entry name" value="Nucleotidyltransferase"/>
    <property type="match status" value="1"/>
</dbReference>
<keyword evidence="2" id="KW-0548">Nucleotidyltransferase</keyword>
<evidence type="ECO:0000313" key="7">
    <source>
        <dbReference type="EMBL" id="OZU89408.1"/>
    </source>
</evidence>
<accession>A0A265NBK7</accession>
<evidence type="ECO:0000256" key="3">
    <source>
        <dbReference type="ARBA" id="ARBA00022741"/>
    </source>
</evidence>
<dbReference type="Pfam" id="PF26305">
    <property type="entry name" value="CD_NTase_C"/>
    <property type="match status" value="1"/>
</dbReference>
<dbReference type="InterPro" id="IPR043519">
    <property type="entry name" value="NT_sf"/>
</dbReference>
<dbReference type="InterPro" id="IPR058909">
    <property type="entry name" value="CD_NTase_C"/>
</dbReference>
<dbReference type="InterPro" id="IPR002934">
    <property type="entry name" value="Polymerase_NTP_transf_dom"/>
</dbReference>
<comment type="caution">
    <text evidence="7">The sequence shown here is derived from an EMBL/GenBank/DDBJ whole genome shotgun (WGS) entry which is preliminary data.</text>
</comment>
<proteinExistence type="predicted"/>
<dbReference type="InterPro" id="IPR006116">
    <property type="entry name" value="NT_2-5OAS_ClassI-CCAase"/>
</dbReference>
<dbReference type="CDD" id="cd05400">
    <property type="entry name" value="NT_2-5OAS_ClassI-CCAase"/>
    <property type="match status" value="1"/>
</dbReference>
<organism evidence="7 8">
    <name type="scientific">Virgibacillus indicus</name>
    <dbReference type="NCBI Taxonomy" id="2024554"/>
    <lineage>
        <taxon>Bacteria</taxon>
        <taxon>Bacillati</taxon>
        <taxon>Bacillota</taxon>
        <taxon>Bacilli</taxon>
        <taxon>Bacillales</taxon>
        <taxon>Bacillaceae</taxon>
        <taxon>Virgibacillus</taxon>
    </lineage>
</organism>
<feature type="domain" description="Polymerase nucleotidyl transferase" evidence="5">
    <location>
        <begin position="67"/>
        <end position="107"/>
    </location>
</feature>
<dbReference type="Proteomes" id="UP000216498">
    <property type="component" value="Unassembled WGS sequence"/>
</dbReference>
<keyword evidence="1" id="KW-0808">Transferase</keyword>
<gene>
    <name evidence="7" type="ORF">CIL03_06760</name>
</gene>
<dbReference type="AlphaFoldDB" id="A0A265NBK7"/>
<dbReference type="OrthoDB" id="8264173at2"/>
<evidence type="ECO:0000256" key="1">
    <source>
        <dbReference type="ARBA" id="ARBA00022679"/>
    </source>
</evidence>
<keyword evidence="4" id="KW-0051">Antiviral defense</keyword>
<keyword evidence="3" id="KW-0547">Nucleotide-binding</keyword>
<dbReference type="Pfam" id="PF01909">
    <property type="entry name" value="NTP_transf_2"/>
    <property type="match status" value="1"/>
</dbReference>
<evidence type="ECO:0000313" key="8">
    <source>
        <dbReference type="Proteomes" id="UP000216498"/>
    </source>
</evidence>
<dbReference type="RefSeq" id="WP_094884925.1">
    <property type="nucleotide sequence ID" value="NZ_NPMS01000002.1"/>
</dbReference>
<name>A0A265NBK7_9BACI</name>
<evidence type="ECO:0000256" key="2">
    <source>
        <dbReference type="ARBA" id="ARBA00022695"/>
    </source>
</evidence>
<keyword evidence="8" id="KW-1185">Reference proteome</keyword>
<reference evidence="7 8" key="1">
    <citation type="submission" date="2017-08" db="EMBL/GenBank/DDBJ databases">
        <title>Virgibacillus indicus sp. nov. and Virgibacillus profoundi sp. nov, two moderately halophilic bacteria isolated from marine sediment by using the Microfluidic Streak Plate.</title>
        <authorList>
            <person name="Xu B."/>
            <person name="Hu B."/>
            <person name="Wang J."/>
            <person name="Zhu Y."/>
            <person name="Huang L."/>
            <person name="Du W."/>
            <person name="Huang Y."/>
        </authorList>
    </citation>
    <scope>NUCLEOTIDE SEQUENCE [LARGE SCALE GENOMIC DNA]</scope>
    <source>
        <strain evidence="7 8">IO3-P2-C2</strain>
    </source>
</reference>
<evidence type="ECO:0000259" key="5">
    <source>
        <dbReference type="Pfam" id="PF01909"/>
    </source>
</evidence>
<sequence>MKFTEERLKLFAAPLSETEDQKCKNAIGMVRDALKGIGFSDEGKNIEKMYMDTYSYSLEMRSTTNNRKVKLFVKGSYANNTNVRTESDVDIAVVLESTFKVKYRPAISDSSYGFSNSSDNVQTFKDEVEIALRDKFGSDVERKNKSIKIHGNTYRVDADGVPCMRHRDYSNDYSSNPDNYLGGISIRSDDGERIVNYPEQHIKNGREKNNQTKTYYKKMVRIIKKMRYIMQDENYESVNKVSSFGLESLLWNLPNEAFTKYTSYRFVFGDVMEYLKENIDKLASYKEANGIKSLCSSSVEIENYKRFINDLYYFYEYDI</sequence>
<evidence type="ECO:0000256" key="4">
    <source>
        <dbReference type="ARBA" id="ARBA00023118"/>
    </source>
</evidence>
<dbReference type="GO" id="GO:0051607">
    <property type="term" value="P:defense response to virus"/>
    <property type="evidence" value="ECO:0007669"/>
    <property type="project" value="UniProtKB-KW"/>
</dbReference>
<dbReference type="EMBL" id="NPMS01000002">
    <property type="protein sequence ID" value="OZU89408.1"/>
    <property type="molecule type" value="Genomic_DNA"/>
</dbReference>
<feature type="domain" description="cGAS/DncV-like nucleotidyltransferase C-terminal helical" evidence="6">
    <location>
        <begin position="203"/>
        <end position="315"/>
    </location>
</feature>